<accession>A0A9Q5HXC8</accession>
<keyword evidence="2" id="KW-0732">Signal</keyword>
<feature type="region of interest" description="Disordered" evidence="1">
    <location>
        <begin position="182"/>
        <end position="221"/>
    </location>
</feature>
<evidence type="ECO:0000313" key="3">
    <source>
        <dbReference type="EMBL" id="OCB87761.1"/>
    </source>
</evidence>
<feature type="chain" id="PRO_5040287347" evidence="2">
    <location>
        <begin position="25"/>
        <end position="221"/>
    </location>
</feature>
<feature type="compositionally biased region" description="Basic and acidic residues" evidence="1">
    <location>
        <begin position="183"/>
        <end position="211"/>
    </location>
</feature>
<reference evidence="3" key="1">
    <citation type="submission" date="2016-06" db="EMBL/GenBank/DDBJ databases">
        <title>Draft Genome sequence of the fungus Inonotus baumii.</title>
        <authorList>
            <person name="Zhu H."/>
            <person name="Lin W."/>
        </authorList>
    </citation>
    <scope>NUCLEOTIDE SEQUENCE</scope>
    <source>
        <strain evidence="3">821</strain>
    </source>
</reference>
<dbReference type="Proteomes" id="UP000757232">
    <property type="component" value="Unassembled WGS sequence"/>
</dbReference>
<organism evidence="3 4">
    <name type="scientific">Sanghuangporus baumii</name>
    <name type="common">Phellinus baumii</name>
    <dbReference type="NCBI Taxonomy" id="108892"/>
    <lineage>
        <taxon>Eukaryota</taxon>
        <taxon>Fungi</taxon>
        <taxon>Dikarya</taxon>
        <taxon>Basidiomycota</taxon>
        <taxon>Agaricomycotina</taxon>
        <taxon>Agaricomycetes</taxon>
        <taxon>Hymenochaetales</taxon>
        <taxon>Hymenochaetaceae</taxon>
        <taxon>Sanghuangporus</taxon>
    </lineage>
</organism>
<evidence type="ECO:0000256" key="2">
    <source>
        <dbReference type="SAM" id="SignalP"/>
    </source>
</evidence>
<gene>
    <name evidence="3" type="ORF">A7U60_g5084</name>
</gene>
<dbReference type="PANTHER" id="PTHR38849">
    <property type="entry name" value="SMALL SECRETED PROTEIN"/>
    <property type="match status" value="1"/>
</dbReference>
<proteinExistence type="predicted"/>
<feature type="signal peptide" evidence="2">
    <location>
        <begin position="1"/>
        <end position="24"/>
    </location>
</feature>
<evidence type="ECO:0000256" key="1">
    <source>
        <dbReference type="SAM" id="MobiDB-lite"/>
    </source>
</evidence>
<dbReference type="EMBL" id="LNZH02000188">
    <property type="protein sequence ID" value="OCB87761.1"/>
    <property type="molecule type" value="Genomic_DNA"/>
</dbReference>
<keyword evidence="4" id="KW-1185">Reference proteome</keyword>
<dbReference type="PANTHER" id="PTHR38849:SF1">
    <property type="entry name" value="SMALL SECRETED PROTEIN"/>
    <property type="match status" value="1"/>
</dbReference>
<protein>
    <submittedName>
        <fullName evidence="3">Uncharacterized protein</fullName>
    </submittedName>
</protein>
<dbReference type="OrthoDB" id="3265595at2759"/>
<evidence type="ECO:0000313" key="4">
    <source>
        <dbReference type="Proteomes" id="UP000757232"/>
    </source>
</evidence>
<name>A0A9Q5HXC8_SANBA</name>
<comment type="caution">
    <text evidence="3">The sequence shown here is derived from an EMBL/GenBank/DDBJ whole genome shotgun (WGS) entry which is preliminary data.</text>
</comment>
<sequence>MNLSRSLSLALLSLLSLCLALVQSAPTTLQSVHSRAFYVFDDPKQFPFMKSYSEFQISDGQGGSADEEATEIFVRPFENISLASVPYEVFDKMKLAIEAAEDAEIELFGPAIADAGEDTLTGQALKVGMTKNRVLFATATLQGLLIEAAHNKVMNVVDPYEEEDLRSCPVAVPERFWHSRTRSRMERDERALRSKTRPESPHTQIRGDLKEVGSPPCCPVD</sequence>
<dbReference type="AlphaFoldDB" id="A0A9Q5HXC8"/>